<organism evidence="1 3">
    <name type="scientific">Brachionus plicatilis</name>
    <name type="common">Marine rotifer</name>
    <name type="synonym">Brachionus muelleri</name>
    <dbReference type="NCBI Taxonomy" id="10195"/>
    <lineage>
        <taxon>Eukaryota</taxon>
        <taxon>Metazoa</taxon>
        <taxon>Spiralia</taxon>
        <taxon>Gnathifera</taxon>
        <taxon>Rotifera</taxon>
        <taxon>Eurotatoria</taxon>
        <taxon>Monogononta</taxon>
        <taxon>Pseudotrocha</taxon>
        <taxon>Ploima</taxon>
        <taxon>Brachionidae</taxon>
        <taxon>Brachionus</taxon>
    </lineage>
</organism>
<dbReference type="EMBL" id="REGN01011112">
    <property type="protein sequence ID" value="RMZ97910.1"/>
    <property type="molecule type" value="Genomic_DNA"/>
</dbReference>
<name>A0A3M7PFW3_BRAPC</name>
<evidence type="ECO:0000313" key="1">
    <source>
        <dbReference type="EMBL" id="RMZ97909.1"/>
    </source>
</evidence>
<proteinExistence type="predicted"/>
<sequence>MANYFSAFAEGCSDIELFCKFVPGDGFVSSLGKPLYCVS</sequence>
<dbReference type="Proteomes" id="UP000276133">
    <property type="component" value="Unassembled WGS sequence"/>
</dbReference>
<protein>
    <submittedName>
        <fullName evidence="1">Uncharacterized protein</fullName>
    </submittedName>
</protein>
<gene>
    <name evidence="2" type="ORF">BpHYR1_030916</name>
    <name evidence="1" type="ORF">BpHYR1_051845</name>
</gene>
<reference evidence="1 3" key="1">
    <citation type="journal article" date="2018" name="Sci. Rep.">
        <title>Genomic signatures of local adaptation to the degree of environmental predictability in rotifers.</title>
        <authorList>
            <person name="Franch-Gras L."/>
            <person name="Hahn C."/>
            <person name="Garcia-Roger E.M."/>
            <person name="Carmona M.J."/>
            <person name="Serra M."/>
            <person name="Gomez A."/>
        </authorList>
    </citation>
    <scope>NUCLEOTIDE SEQUENCE [LARGE SCALE GENOMIC DNA]</scope>
    <source>
        <strain evidence="1">HYR1</strain>
    </source>
</reference>
<dbReference type="EMBL" id="REGN01011113">
    <property type="protein sequence ID" value="RMZ97909.1"/>
    <property type="molecule type" value="Genomic_DNA"/>
</dbReference>
<accession>A0A3M7PFW3</accession>
<evidence type="ECO:0000313" key="2">
    <source>
        <dbReference type="EMBL" id="RMZ97910.1"/>
    </source>
</evidence>
<dbReference type="AlphaFoldDB" id="A0A3M7PFW3"/>
<feature type="non-terminal residue" evidence="1">
    <location>
        <position position="39"/>
    </location>
</feature>
<evidence type="ECO:0000313" key="3">
    <source>
        <dbReference type="Proteomes" id="UP000276133"/>
    </source>
</evidence>
<comment type="caution">
    <text evidence="1">The sequence shown here is derived from an EMBL/GenBank/DDBJ whole genome shotgun (WGS) entry which is preliminary data.</text>
</comment>
<keyword evidence="3" id="KW-1185">Reference proteome</keyword>